<feature type="compositionally biased region" description="Basic and acidic residues" evidence="1">
    <location>
        <begin position="14"/>
        <end position="37"/>
    </location>
</feature>
<organism evidence="2 3">
    <name type="scientific">Nocardia ninae NBRC 108245</name>
    <dbReference type="NCBI Taxonomy" id="1210091"/>
    <lineage>
        <taxon>Bacteria</taxon>
        <taxon>Bacillati</taxon>
        <taxon>Actinomycetota</taxon>
        <taxon>Actinomycetes</taxon>
        <taxon>Mycobacteriales</taxon>
        <taxon>Nocardiaceae</taxon>
        <taxon>Nocardia</taxon>
    </lineage>
</organism>
<evidence type="ECO:0000313" key="2">
    <source>
        <dbReference type="EMBL" id="GEM44137.1"/>
    </source>
</evidence>
<sequence length="55" mass="6236">MGGPYDASPPGHKGPVDQREYTERHHWREGTRYDQSKARPGWTADEDLADAQVPD</sequence>
<comment type="caution">
    <text evidence="2">The sequence shown here is derived from an EMBL/GenBank/DDBJ whole genome shotgun (WGS) entry which is preliminary data.</text>
</comment>
<accession>A0A511MVD8</accession>
<dbReference type="AlphaFoldDB" id="A0A511MVD8"/>
<dbReference type="EMBL" id="BJXA01000137">
    <property type="protein sequence ID" value="GEM44137.1"/>
    <property type="molecule type" value="Genomic_DNA"/>
</dbReference>
<dbReference type="Proteomes" id="UP000321424">
    <property type="component" value="Unassembled WGS sequence"/>
</dbReference>
<feature type="region of interest" description="Disordered" evidence="1">
    <location>
        <begin position="1"/>
        <end position="55"/>
    </location>
</feature>
<proteinExistence type="predicted"/>
<reference evidence="2 3" key="1">
    <citation type="submission" date="2019-07" db="EMBL/GenBank/DDBJ databases">
        <title>Whole genome shotgun sequence of Nocardia ninae NBRC 108245.</title>
        <authorList>
            <person name="Hosoyama A."/>
            <person name="Uohara A."/>
            <person name="Ohji S."/>
            <person name="Ichikawa N."/>
        </authorList>
    </citation>
    <scope>NUCLEOTIDE SEQUENCE [LARGE SCALE GENOMIC DNA]</scope>
    <source>
        <strain evidence="2 3">NBRC 108245</strain>
    </source>
</reference>
<protein>
    <submittedName>
        <fullName evidence="2">Uncharacterized protein</fullName>
    </submittedName>
</protein>
<evidence type="ECO:0000256" key="1">
    <source>
        <dbReference type="SAM" id="MobiDB-lite"/>
    </source>
</evidence>
<keyword evidence="3" id="KW-1185">Reference proteome</keyword>
<name>A0A511MVD8_9NOCA</name>
<evidence type="ECO:0000313" key="3">
    <source>
        <dbReference type="Proteomes" id="UP000321424"/>
    </source>
</evidence>
<gene>
    <name evidence="2" type="ORF">NN4_86560</name>
</gene>